<dbReference type="EMBL" id="LAZR01011224">
    <property type="protein sequence ID" value="KKM62801.1"/>
    <property type="molecule type" value="Genomic_DNA"/>
</dbReference>
<accession>A0A0F9JKB8</accession>
<name>A0A0F9JKB8_9ZZZZ</name>
<protein>
    <submittedName>
        <fullName evidence="1">Uncharacterized protein</fullName>
    </submittedName>
</protein>
<comment type="caution">
    <text evidence="1">The sequence shown here is derived from an EMBL/GenBank/DDBJ whole genome shotgun (WGS) entry which is preliminary data.</text>
</comment>
<sequence>MDKKQDIPIKMPIKIKKLQFTLPLEKKLREINRVRNDIIHKRMNEKEINRLLELTFFKIRESYFRSLVQLANKQILSVAKQNKIENTSDYTEKARDFIIKTYFTSFSPSDLKKIMKIFYES</sequence>
<organism evidence="1">
    <name type="scientific">marine sediment metagenome</name>
    <dbReference type="NCBI Taxonomy" id="412755"/>
    <lineage>
        <taxon>unclassified sequences</taxon>
        <taxon>metagenomes</taxon>
        <taxon>ecological metagenomes</taxon>
    </lineage>
</organism>
<dbReference type="AlphaFoldDB" id="A0A0F9JKB8"/>
<evidence type="ECO:0000313" key="1">
    <source>
        <dbReference type="EMBL" id="KKM62801.1"/>
    </source>
</evidence>
<gene>
    <name evidence="1" type="ORF">LCGC14_1517990</name>
</gene>
<proteinExistence type="predicted"/>
<reference evidence="1" key="1">
    <citation type="journal article" date="2015" name="Nature">
        <title>Complex archaea that bridge the gap between prokaryotes and eukaryotes.</title>
        <authorList>
            <person name="Spang A."/>
            <person name="Saw J.H."/>
            <person name="Jorgensen S.L."/>
            <person name="Zaremba-Niedzwiedzka K."/>
            <person name="Martijn J."/>
            <person name="Lind A.E."/>
            <person name="van Eijk R."/>
            <person name="Schleper C."/>
            <person name="Guy L."/>
            <person name="Ettema T.J."/>
        </authorList>
    </citation>
    <scope>NUCLEOTIDE SEQUENCE</scope>
</reference>